<feature type="active site" description="Proton acceptor; specific for L-alanine" evidence="4">
    <location>
        <position position="268"/>
    </location>
</feature>
<proteinExistence type="inferred from homology"/>
<dbReference type="CDD" id="cd00430">
    <property type="entry name" value="PLPDE_III_AR"/>
    <property type="match status" value="1"/>
</dbReference>
<evidence type="ECO:0000256" key="5">
    <source>
        <dbReference type="PIRSR" id="PIRSR600821-50"/>
    </source>
</evidence>
<organism evidence="9 10">
    <name type="scientific">Suipraeoptans intestinalis</name>
    <dbReference type="NCBI Taxonomy" id="2606628"/>
    <lineage>
        <taxon>Bacteria</taxon>
        <taxon>Bacillati</taxon>
        <taxon>Bacillota</taxon>
        <taxon>Clostridia</taxon>
        <taxon>Lachnospirales</taxon>
        <taxon>Lachnospiraceae</taxon>
        <taxon>Suipraeoptans</taxon>
    </lineage>
</organism>
<feature type="active site" description="Proton acceptor; specific for D-alanine" evidence="4">
    <location>
        <position position="38"/>
    </location>
</feature>
<dbReference type="SMART" id="SM01005">
    <property type="entry name" value="Ala_racemase_C"/>
    <property type="match status" value="1"/>
</dbReference>
<dbReference type="InterPro" id="IPR009006">
    <property type="entry name" value="Ala_racemase/Decarboxylase_C"/>
</dbReference>
<dbReference type="RefSeq" id="WP_154475371.1">
    <property type="nucleotide sequence ID" value="NZ_VULY01000018.1"/>
</dbReference>
<dbReference type="GO" id="GO:0005829">
    <property type="term" value="C:cytosol"/>
    <property type="evidence" value="ECO:0007669"/>
    <property type="project" value="TreeGrafter"/>
</dbReference>
<feature type="binding site" evidence="4 6">
    <location>
        <position position="137"/>
    </location>
    <ligand>
        <name>substrate</name>
    </ligand>
</feature>
<dbReference type="SUPFAM" id="SSF50621">
    <property type="entry name" value="Alanine racemase C-terminal domain-like"/>
    <property type="match status" value="1"/>
</dbReference>
<feature type="domain" description="Alanine racemase C-terminal" evidence="8">
    <location>
        <begin position="247"/>
        <end position="375"/>
    </location>
</feature>
<evidence type="ECO:0000256" key="1">
    <source>
        <dbReference type="ARBA" id="ARBA00001933"/>
    </source>
</evidence>
<dbReference type="Proteomes" id="UP000434409">
    <property type="component" value="Unassembled WGS sequence"/>
</dbReference>
<keyword evidence="2 4" id="KW-0663">Pyridoxal phosphate</keyword>
<comment type="catalytic activity">
    <reaction evidence="4">
        <text>L-alanine = D-alanine</text>
        <dbReference type="Rhea" id="RHEA:20249"/>
        <dbReference type="ChEBI" id="CHEBI:57416"/>
        <dbReference type="ChEBI" id="CHEBI:57972"/>
        <dbReference type="EC" id="5.1.1.1"/>
    </reaction>
</comment>
<sequence length="388" mass="43354">MKTYARACAKINLDAIESNVEQMKANLKEGTRMLTVLKADGCGHGALPVAHLLEEKEYLWGFAVATLDEAMVLRKDGVKKPVLVLGCIFPEQRAEAISHEIRQTVYTVKMAEEIAHLAQEMGKDAYVHVKLDTGMSRLGFPAREESVEQIRQIAGLPGLKAEGMFTHFAKADETDKTFTNRQIEAYCFVRRRLEEEGVTFPIYHCSNSAAIIDMPEANMDMVRAGIAIYGLYPSEEVKKEAVKLTPAMEWISHVAHVKWVEAGTPVSYGGTFVTERPTRIATVPIGYADGYPRSLSNKGYVLIRGQKAPILGRVCMDQMMVDATEIEGTAFGDRVTLVGRDGKEEISIQILAELSERFNYEFACDISKRVPREYWRGGKRVAQIDYFA</sequence>
<dbReference type="Pfam" id="PF01168">
    <property type="entry name" value="Ala_racemase_N"/>
    <property type="match status" value="1"/>
</dbReference>
<evidence type="ECO:0000256" key="2">
    <source>
        <dbReference type="ARBA" id="ARBA00022898"/>
    </source>
</evidence>
<dbReference type="PANTHER" id="PTHR30511">
    <property type="entry name" value="ALANINE RACEMASE"/>
    <property type="match status" value="1"/>
</dbReference>
<evidence type="ECO:0000313" key="9">
    <source>
        <dbReference type="EMBL" id="MSR92841.1"/>
    </source>
</evidence>
<dbReference type="GO" id="GO:0030170">
    <property type="term" value="F:pyridoxal phosphate binding"/>
    <property type="evidence" value="ECO:0007669"/>
    <property type="project" value="UniProtKB-UniRule"/>
</dbReference>
<dbReference type="GO" id="GO:0030632">
    <property type="term" value="P:D-alanine biosynthetic process"/>
    <property type="evidence" value="ECO:0007669"/>
    <property type="project" value="UniProtKB-UniRule"/>
</dbReference>
<dbReference type="InterPro" id="IPR029066">
    <property type="entry name" value="PLP-binding_barrel"/>
</dbReference>
<dbReference type="InterPro" id="IPR000821">
    <property type="entry name" value="Ala_racemase"/>
</dbReference>
<dbReference type="NCBIfam" id="TIGR00492">
    <property type="entry name" value="alr"/>
    <property type="match status" value="1"/>
</dbReference>
<dbReference type="PRINTS" id="PR00992">
    <property type="entry name" value="ALARACEMASE"/>
</dbReference>
<dbReference type="InterPro" id="IPR001608">
    <property type="entry name" value="Ala_racemase_N"/>
</dbReference>
<comment type="caution">
    <text evidence="9">The sequence shown here is derived from an EMBL/GenBank/DDBJ whole genome shotgun (WGS) entry which is preliminary data.</text>
</comment>
<dbReference type="EC" id="5.1.1.1" evidence="4"/>
<evidence type="ECO:0000256" key="7">
    <source>
        <dbReference type="SAM" id="Coils"/>
    </source>
</evidence>
<feature type="binding site" evidence="4 6">
    <location>
        <position position="316"/>
    </location>
    <ligand>
        <name>substrate</name>
    </ligand>
</feature>
<evidence type="ECO:0000313" key="10">
    <source>
        <dbReference type="Proteomes" id="UP000434409"/>
    </source>
</evidence>
<dbReference type="AlphaFoldDB" id="A0A6N7UQN0"/>
<comment type="function">
    <text evidence="4">Catalyzes the interconversion of L-alanine and D-alanine. May also act on other amino acids.</text>
</comment>
<feature type="coiled-coil region" evidence="7">
    <location>
        <begin position="6"/>
        <end position="33"/>
    </location>
</feature>
<comment type="cofactor">
    <cofactor evidence="1 4 5">
        <name>pyridoxal 5'-phosphate</name>
        <dbReference type="ChEBI" id="CHEBI:597326"/>
    </cofactor>
</comment>
<gene>
    <name evidence="9" type="primary">alr</name>
    <name evidence="9" type="ORF">FYJ34_00775</name>
</gene>
<evidence type="ECO:0000256" key="3">
    <source>
        <dbReference type="ARBA" id="ARBA00023235"/>
    </source>
</evidence>
<protein>
    <recommendedName>
        <fullName evidence="4">Alanine racemase</fullName>
        <ecNumber evidence="4">5.1.1.1</ecNumber>
    </recommendedName>
</protein>
<evidence type="ECO:0000256" key="6">
    <source>
        <dbReference type="PIRSR" id="PIRSR600821-52"/>
    </source>
</evidence>
<comment type="pathway">
    <text evidence="4">Amino-acid biosynthesis; D-alanine biosynthesis; D-alanine from L-alanine: step 1/1.</text>
</comment>
<keyword evidence="10" id="KW-1185">Reference proteome</keyword>
<dbReference type="Gene3D" id="2.40.37.10">
    <property type="entry name" value="Lyase, Ornithine Decarboxylase, Chain A, domain 1"/>
    <property type="match status" value="1"/>
</dbReference>
<dbReference type="FunFam" id="3.20.20.10:FF:000002">
    <property type="entry name" value="Alanine racemase"/>
    <property type="match status" value="1"/>
</dbReference>
<evidence type="ECO:0000256" key="4">
    <source>
        <dbReference type="HAMAP-Rule" id="MF_01201"/>
    </source>
</evidence>
<dbReference type="SUPFAM" id="SSF51419">
    <property type="entry name" value="PLP-binding barrel"/>
    <property type="match status" value="1"/>
</dbReference>
<dbReference type="InterPro" id="IPR011079">
    <property type="entry name" value="Ala_racemase_C"/>
</dbReference>
<reference evidence="9 10" key="1">
    <citation type="submission" date="2019-08" db="EMBL/GenBank/DDBJ databases">
        <title>In-depth cultivation of the pig gut microbiome towards novel bacterial diversity and tailored functional studies.</title>
        <authorList>
            <person name="Wylensek D."/>
            <person name="Hitch T.C.A."/>
            <person name="Clavel T."/>
        </authorList>
    </citation>
    <scope>NUCLEOTIDE SEQUENCE [LARGE SCALE GENOMIC DNA]</scope>
    <source>
        <strain evidence="9 10">68-1-5</strain>
    </source>
</reference>
<evidence type="ECO:0000259" key="8">
    <source>
        <dbReference type="SMART" id="SM01005"/>
    </source>
</evidence>
<dbReference type="UniPathway" id="UPA00042">
    <property type="reaction ID" value="UER00497"/>
</dbReference>
<dbReference type="PANTHER" id="PTHR30511:SF0">
    <property type="entry name" value="ALANINE RACEMASE, CATABOLIC-RELATED"/>
    <property type="match status" value="1"/>
</dbReference>
<accession>A0A6N7UQN0</accession>
<comment type="similarity">
    <text evidence="4">Belongs to the alanine racemase family.</text>
</comment>
<dbReference type="Pfam" id="PF00842">
    <property type="entry name" value="Ala_racemase_C"/>
    <property type="match status" value="1"/>
</dbReference>
<name>A0A6N7UQN0_9FIRM</name>
<feature type="modified residue" description="N6-(pyridoxal phosphate)lysine" evidence="4 5">
    <location>
        <position position="38"/>
    </location>
</feature>
<keyword evidence="3 4" id="KW-0413">Isomerase</keyword>
<dbReference type="GO" id="GO:0008784">
    <property type="term" value="F:alanine racemase activity"/>
    <property type="evidence" value="ECO:0007669"/>
    <property type="project" value="UniProtKB-UniRule"/>
</dbReference>
<keyword evidence="7" id="KW-0175">Coiled coil</keyword>
<dbReference type="HAMAP" id="MF_01201">
    <property type="entry name" value="Ala_racemase"/>
    <property type="match status" value="1"/>
</dbReference>
<dbReference type="Gene3D" id="3.20.20.10">
    <property type="entry name" value="Alanine racemase"/>
    <property type="match status" value="1"/>
</dbReference>
<dbReference type="EMBL" id="VULY01000018">
    <property type="protein sequence ID" value="MSR92841.1"/>
    <property type="molecule type" value="Genomic_DNA"/>
</dbReference>